<accession>A0A9Q1BC24</accession>
<dbReference type="AlphaFoldDB" id="A0A9Q1BC24"/>
<evidence type="ECO:0000313" key="2">
    <source>
        <dbReference type="Proteomes" id="UP001152320"/>
    </source>
</evidence>
<dbReference type="EMBL" id="JAIZAY010000023">
    <property type="protein sequence ID" value="KAJ8019998.1"/>
    <property type="molecule type" value="Genomic_DNA"/>
</dbReference>
<organism evidence="1 2">
    <name type="scientific">Holothuria leucospilota</name>
    <name type="common">Black long sea cucumber</name>
    <name type="synonym">Mertensiothuria leucospilota</name>
    <dbReference type="NCBI Taxonomy" id="206669"/>
    <lineage>
        <taxon>Eukaryota</taxon>
        <taxon>Metazoa</taxon>
        <taxon>Echinodermata</taxon>
        <taxon>Eleutherozoa</taxon>
        <taxon>Echinozoa</taxon>
        <taxon>Holothuroidea</taxon>
        <taxon>Aspidochirotacea</taxon>
        <taxon>Aspidochirotida</taxon>
        <taxon>Holothuriidae</taxon>
        <taxon>Holothuria</taxon>
    </lineage>
</organism>
<sequence length="102" mass="11504">MAFLYTITPVTTTATSNNTNSIPSNSTSKVLSLELASLILTASGESWPILLCPCNCWMLDLLKSASFKEKNRRGNHVLVRRNRQSYCFKSREEEKAPHLRNT</sequence>
<comment type="caution">
    <text evidence="1">The sequence shown here is derived from an EMBL/GenBank/DDBJ whole genome shotgun (WGS) entry which is preliminary data.</text>
</comment>
<protein>
    <submittedName>
        <fullName evidence="1">Uncharacterized protein</fullName>
    </submittedName>
</protein>
<gene>
    <name evidence="1" type="ORF">HOLleu_41814</name>
</gene>
<proteinExistence type="predicted"/>
<dbReference type="Proteomes" id="UP001152320">
    <property type="component" value="Chromosome 23"/>
</dbReference>
<name>A0A9Q1BC24_HOLLE</name>
<keyword evidence="2" id="KW-1185">Reference proteome</keyword>
<reference evidence="1" key="1">
    <citation type="submission" date="2021-10" db="EMBL/GenBank/DDBJ databases">
        <title>Tropical sea cucumber genome reveals ecological adaptation and Cuvierian tubules defense mechanism.</title>
        <authorList>
            <person name="Chen T."/>
        </authorList>
    </citation>
    <scope>NUCLEOTIDE SEQUENCE</scope>
    <source>
        <strain evidence="1">Nanhai2018</strain>
        <tissue evidence="1">Muscle</tissue>
    </source>
</reference>
<evidence type="ECO:0000313" key="1">
    <source>
        <dbReference type="EMBL" id="KAJ8019998.1"/>
    </source>
</evidence>